<reference evidence="15" key="1">
    <citation type="submission" date="2025-08" db="UniProtKB">
        <authorList>
            <consortium name="RefSeq"/>
        </authorList>
    </citation>
    <scope>IDENTIFICATION</scope>
    <source>
        <tissue evidence="15">Leaves</tissue>
    </source>
</reference>
<evidence type="ECO:0000256" key="9">
    <source>
        <dbReference type="ARBA" id="ARBA00023242"/>
    </source>
</evidence>
<dbReference type="InterPro" id="IPR023214">
    <property type="entry name" value="HAD_sf"/>
</dbReference>
<dbReference type="Gene3D" id="2.70.150.10">
    <property type="entry name" value="Calcium-transporting ATPase, cytoplasmic transduction domain A"/>
    <property type="match status" value="1"/>
</dbReference>
<dbReference type="RefSeq" id="XP_018837718.2">
    <property type="nucleotide sequence ID" value="XM_018982173.2"/>
</dbReference>
<dbReference type="AlphaFoldDB" id="A0A2I4G1E2"/>
<evidence type="ECO:0000259" key="13">
    <source>
        <dbReference type="PROSITE" id="PS51519"/>
    </source>
</evidence>
<dbReference type="OrthoDB" id="6270329at2759"/>
<feature type="transmembrane region" description="Helical" evidence="12">
    <location>
        <begin position="406"/>
        <end position="429"/>
    </location>
</feature>
<gene>
    <name evidence="15" type="primary">LOC109003850</name>
</gene>
<dbReference type="Gene3D" id="1.20.1110.10">
    <property type="entry name" value="Calcium-transporting ATPase, transmembrane domain"/>
    <property type="match status" value="1"/>
</dbReference>
<keyword evidence="3" id="KW-0460">Magnesium</keyword>
<evidence type="ECO:0000256" key="3">
    <source>
        <dbReference type="ARBA" id="ARBA00022842"/>
    </source>
</evidence>
<dbReference type="Gene3D" id="3.40.50.1000">
    <property type="entry name" value="HAD superfamily/HAD-like"/>
    <property type="match status" value="1"/>
</dbReference>
<name>A0A2I4G1E2_JUGRE</name>
<feature type="domain" description="RWP-RK" evidence="13">
    <location>
        <begin position="126"/>
        <end position="212"/>
    </location>
</feature>
<feature type="coiled-coil region" evidence="10">
    <location>
        <begin position="204"/>
        <end position="231"/>
    </location>
</feature>
<keyword evidence="2 12" id="KW-0812">Transmembrane</keyword>
<dbReference type="STRING" id="51240.A0A2I4G1E2"/>
<dbReference type="Proteomes" id="UP000235220">
    <property type="component" value="Chromosome 9"/>
</dbReference>
<dbReference type="PANTHER" id="PTHR24093:SF369">
    <property type="entry name" value="CALCIUM-TRANSPORTING ATPASE"/>
    <property type="match status" value="1"/>
</dbReference>
<dbReference type="KEGG" id="jre:109003850"/>
<dbReference type="SUPFAM" id="SSF81665">
    <property type="entry name" value="Calcium ATPase, transmembrane domain M"/>
    <property type="match status" value="1"/>
</dbReference>
<evidence type="ECO:0000256" key="10">
    <source>
        <dbReference type="SAM" id="Coils"/>
    </source>
</evidence>
<dbReference type="InParanoid" id="A0A2I4G1E2"/>
<comment type="subcellular location">
    <subcellularLocation>
        <location evidence="1">Endomembrane system</location>
        <topology evidence="1">Multi-pass membrane protein</topology>
    </subcellularLocation>
</comment>
<evidence type="ECO:0000256" key="11">
    <source>
        <dbReference type="SAM" id="MobiDB-lite"/>
    </source>
</evidence>
<evidence type="ECO:0000256" key="4">
    <source>
        <dbReference type="ARBA" id="ARBA00022989"/>
    </source>
</evidence>
<evidence type="ECO:0000256" key="7">
    <source>
        <dbReference type="ARBA" id="ARBA00023136"/>
    </source>
</evidence>
<evidence type="ECO:0000313" key="14">
    <source>
        <dbReference type="Proteomes" id="UP000235220"/>
    </source>
</evidence>
<feature type="compositionally biased region" description="Basic and acidic residues" evidence="11">
    <location>
        <begin position="115"/>
        <end position="140"/>
    </location>
</feature>
<evidence type="ECO:0000256" key="1">
    <source>
        <dbReference type="ARBA" id="ARBA00004127"/>
    </source>
</evidence>
<dbReference type="GO" id="GO:0012505">
    <property type="term" value="C:endomembrane system"/>
    <property type="evidence" value="ECO:0007669"/>
    <property type="project" value="UniProtKB-SubCell"/>
</dbReference>
<feature type="region of interest" description="Disordered" evidence="11">
    <location>
        <begin position="113"/>
        <end position="143"/>
    </location>
</feature>
<keyword evidence="9" id="KW-0539">Nucleus</keyword>
<dbReference type="InterPro" id="IPR001757">
    <property type="entry name" value="P_typ_ATPase"/>
</dbReference>
<protein>
    <submittedName>
        <fullName evidence="15">Uncharacterized protein LOC109003850</fullName>
    </submittedName>
</protein>
<keyword evidence="10" id="KW-0175">Coiled coil</keyword>
<dbReference type="Pfam" id="PF02042">
    <property type="entry name" value="RWP-RK"/>
    <property type="match status" value="1"/>
</dbReference>
<dbReference type="InterPro" id="IPR023299">
    <property type="entry name" value="ATPase_P-typ_cyto_dom_N"/>
</dbReference>
<evidence type="ECO:0000256" key="2">
    <source>
        <dbReference type="ARBA" id="ARBA00022692"/>
    </source>
</evidence>
<dbReference type="Pfam" id="PF00122">
    <property type="entry name" value="E1-E2_ATPase"/>
    <property type="match status" value="1"/>
</dbReference>
<evidence type="ECO:0000256" key="8">
    <source>
        <dbReference type="ARBA" id="ARBA00023163"/>
    </source>
</evidence>
<evidence type="ECO:0000256" key="5">
    <source>
        <dbReference type="ARBA" id="ARBA00023015"/>
    </source>
</evidence>
<keyword evidence="4 12" id="KW-1133">Transmembrane helix</keyword>
<dbReference type="NCBIfam" id="TIGR01494">
    <property type="entry name" value="ATPase_P-type"/>
    <property type="match status" value="1"/>
</dbReference>
<keyword evidence="7 12" id="KW-0472">Membrane</keyword>
<dbReference type="PANTHER" id="PTHR24093">
    <property type="entry name" value="CATION TRANSPORTING ATPASE"/>
    <property type="match status" value="1"/>
</dbReference>
<dbReference type="SUPFAM" id="SSF81653">
    <property type="entry name" value="Calcium ATPase, transduction domain A"/>
    <property type="match status" value="1"/>
</dbReference>
<evidence type="ECO:0000313" key="15">
    <source>
        <dbReference type="RefSeq" id="XP_018837718.2"/>
    </source>
</evidence>
<keyword evidence="14" id="KW-1185">Reference proteome</keyword>
<evidence type="ECO:0000256" key="6">
    <source>
        <dbReference type="ARBA" id="ARBA00023125"/>
    </source>
</evidence>
<dbReference type="Gene3D" id="3.40.1110.10">
    <property type="entry name" value="Calcium-transporting ATPase, cytoplasmic domain N"/>
    <property type="match status" value="1"/>
</dbReference>
<evidence type="ECO:0000256" key="12">
    <source>
        <dbReference type="SAM" id="Phobius"/>
    </source>
</evidence>
<keyword evidence="8" id="KW-0804">Transcription</keyword>
<dbReference type="GeneID" id="109003850"/>
<dbReference type="InterPro" id="IPR023298">
    <property type="entry name" value="ATPase_P-typ_TM_dom_sf"/>
</dbReference>
<keyword evidence="6" id="KW-0238">DNA-binding</keyword>
<dbReference type="InterPro" id="IPR059000">
    <property type="entry name" value="ATPase_P-type_domA"/>
</dbReference>
<dbReference type="PROSITE" id="PS51519">
    <property type="entry name" value="RWP_RK"/>
    <property type="match status" value="1"/>
</dbReference>
<dbReference type="InterPro" id="IPR008250">
    <property type="entry name" value="ATPase_P-typ_transduc_dom_A_sf"/>
</dbReference>
<dbReference type="PRINTS" id="PR00119">
    <property type="entry name" value="CATATPASE"/>
</dbReference>
<feature type="transmembrane region" description="Helical" evidence="12">
    <location>
        <begin position="449"/>
        <end position="470"/>
    </location>
</feature>
<proteinExistence type="predicted"/>
<feature type="compositionally biased region" description="Polar residues" evidence="11">
    <location>
        <begin position="534"/>
        <end position="557"/>
    </location>
</feature>
<sequence>MGSQTLNGLWPKHEIGYRDDDPYLFPSQMASLDLSWYSPMDWQYELPIQESFMDAIPLMESFPTENLFASLDLEPAISVMQDDVSCGYGSWHGVWNETGPKLDPENLQANLLLRNNDKKGNNGPREDQGKMKRYREERSSSSRLLSRKTISQYFYMPITQAAKELNVGLTLLKKRCRELGIRRWPHRKLMSLQTLINNVQVLGKEEGEESEAKLREAIEILEREKKLLEEIPDMQLENNTKRLRQACFKANYKKRKLGGMMMDSQSSSSSSNRGSADGYNMANYERRNEEEEEEQIRGGRRIEISIYDIVVGEVVPLNIGNQVPANGILISGHSLAVDESSMTGESEIVHKDSRNLFLMSGCKIADGSGTMLVTSVGMNTEWGLLMSSISEDNGEETPLQVRLNGVATLIGIVGLSVAVSVLVVLLFIAGKTKASDAIDAAIKIAIVDVNIVVVAVPEGLPLVVTLTLAYSMRKMMADKALVRRLSACETMGSSTTICSDNTGTLMLNQVGVMAGAIGKHYKMPASKLKKQKTQARPSSTTGGDVGTKSKNQGSEKT</sequence>
<dbReference type="InterPro" id="IPR003035">
    <property type="entry name" value="RWP-RK_dom"/>
</dbReference>
<dbReference type="GO" id="GO:0016020">
    <property type="term" value="C:membrane"/>
    <property type="evidence" value="ECO:0007669"/>
    <property type="project" value="InterPro"/>
</dbReference>
<dbReference type="GO" id="GO:0005524">
    <property type="term" value="F:ATP binding"/>
    <property type="evidence" value="ECO:0007669"/>
    <property type="project" value="InterPro"/>
</dbReference>
<organism evidence="14 15">
    <name type="scientific">Juglans regia</name>
    <name type="common">English walnut</name>
    <dbReference type="NCBI Taxonomy" id="51240"/>
    <lineage>
        <taxon>Eukaryota</taxon>
        <taxon>Viridiplantae</taxon>
        <taxon>Streptophyta</taxon>
        <taxon>Embryophyta</taxon>
        <taxon>Tracheophyta</taxon>
        <taxon>Spermatophyta</taxon>
        <taxon>Magnoliopsida</taxon>
        <taxon>eudicotyledons</taxon>
        <taxon>Gunneridae</taxon>
        <taxon>Pentapetalae</taxon>
        <taxon>rosids</taxon>
        <taxon>fabids</taxon>
        <taxon>Fagales</taxon>
        <taxon>Juglandaceae</taxon>
        <taxon>Juglans</taxon>
    </lineage>
</organism>
<dbReference type="GO" id="GO:0003677">
    <property type="term" value="F:DNA binding"/>
    <property type="evidence" value="ECO:0007669"/>
    <property type="project" value="UniProtKB-KW"/>
</dbReference>
<accession>A0A2I4G1E2</accession>
<keyword evidence="5" id="KW-0805">Transcription regulation</keyword>
<feature type="region of interest" description="Disordered" evidence="11">
    <location>
        <begin position="525"/>
        <end position="557"/>
    </location>
</feature>
<feature type="region of interest" description="Disordered" evidence="11">
    <location>
        <begin position="260"/>
        <end position="279"/>
    </location>
</feature>
<dbReference type="GO" id="GO:0016887">
    <property type="term" value="F:ATP hydrolysis activity"/>
    <property type="evidence" value="ECO:0007669"/>
    <property type="project" value="InterPro"/>
</dbReference>